<organism evidence="9 10">
    <name type="scientific">Shewanella algae</name>
    <dbReference type="NCBI Taxonomy" id="38313"/>
    <lineage>
        <taxon>Bacteria</taxon>
        <taxon>Pseudomonadati</taxon>
        <taxon>Pseudomonadota</taxon>
        <taxon>Gammaproteobacteria</taxon>
        <taxon>Alteromonadales</taxon>
        <taxon>Shewanellaceae</taxon>
        <taxon>Shewanella</taxon>
    </lineage>
</organism>
<comment type="catalytic activity">
    <reaction evidence="6">
        <text>ATP + (deoxyribonucleotide)n-3'-hydroxyl + 5'-phospho-(deoxyribonucleotide)m = (deoxyribonucleotide)n+m + AMP + diphosphate.</text>
        <dbReference type="EC" id="6.5.1.1"/>
    </reaction>
</comment>
<comment type="cofactor">
    <cofactor evidence="1">
        <name>a divalent metal cation</name>
        <dbReference type="ChEBI" id="CHEBI:60240"/>
    </cofactor>
</comment>
<evidence type="ECO:0000256" key="6">
    <source>
        <dbReference type="ARBA" id="ARBA00034003"/>
    </source>
</evidence>
<dbReference type="GO" id="GO:0006260">
    <property type="term" value="P:DNA replication"/>
    <property type="evidence" value="ECO:0007669"/>
    <property type="project" value="UniProtKB-KW"/>
</dbReference>
<dbReference type="GO" id="GO:0006310">
    <property type="term" value="P:DNA recombination"/>
    <property type="evidence" value="ECO:0007669"/>
    <property type="project" value="InterPro"/>
</dbReference>
<dbReference type="Gene3D" id="2.40.50.140">
    <property type="entry name" value="Nucleic acid-binding proteins"/>
    <property type="match status" value="1"/>
</dbReference>
<evidence type="ECO:0000256" key="4">
    <source>
        <dbReference type="ARBA" id="ARBA00022763"/>
    </source>
</evidence>
<sequence>MQYPQSLPTTAYLKRFPAMLLLLQTFLLALSFLLSFPAGADRELPAPELAGRWQQQKAEIKDFLVSEKLDGVRARWDGRRLLSRSGRVIPAPIWFVKDFPSVALEGELWGGYHSFDTASLLARGLGEADSWRQLGFYLFDAPGLKMAFAERYQAFKQYHQLTPYLYVIEQRRLNSTQELHLWLQQVVAKGGEGLMAHRIDAMYLAGRSDALLKLKPVEDAEARVLAILPGKGKYQGMMGALLVETEAGVSFRLGTGFTDAERASPPPPGTWVTFAFSGRTSGGKPRFARFLRVRSDYQLSFPAEAIEAKVSAADPDAERNPAVSANKEPQGGISKCAKCQ</sequence>
<evidence type="ECO:0000313" key="10">
    <source>
        <dbReference type="Proteomes" id="UP000825078"/>
    </source>
</evidence>
<dbReference type="PANTHER" id="PTHR47810:SF1">
    <property type="entry name" value="DNA LIGASE B"/>
    <property type="match status" value="1"/>
</dbReference>
<dbReference type="InterPro" id="IPR050326">
    <property type="entry name" value="NAD_dep_DNA_ligaseB"/>
</dbReference>
<keyword evidence="4" id="KW-0227">DNA damage</keyword>
<dbReference type="Proteomes" id="UP000825078">
    <property type="component" value="Chromosome"/>
</dbReference>
<keyword evidence="3" id="KW-0235">DNA replication</keyword>
<dbReference type="Gene3D" id="3.30.1490.70">
    <property type="match status" value="1"/>
</dbReference>
<dbReference type="GO" id="GO:0005524">
    <property type="term" value="F:ATP binding"/>
    <property type="evidence" value="ECO:0007669"/>
    <property type="project" value="InterPro"/>
</dbReference>
<dbReference type="SUPFAM" id="SSF50249">
    <property type="entry name" value="Nucleic acid-binding proteins"/>
    <property type="match status" value="1"/>
</dbReference>
<dbReference type="PROSITE" id="PS50160">
    <property type="entry name" value="DNA_LIGASE_A3"/>
    <property type="match status" value="1"/>
</dbReference>
<evidence type="ECO:0000256" key="5">
    <source>
        <dbReference type="ARBA" id="ARBA00023204"/>
    </source>
</evidence>
<keyword evidence="5" id="KW-0234">DNA repair</keyword>
<feature type="domain" description="ATP-dependent DNA ligase family profile" evidence="8">
    <location>
        <begin position="136"/>
        <end position="247"/>
    </location>
</feature>
<dbReference type="EMBL" id="AP024613">
    <property type="protein sequence ID" value="BCV44898.1"/>
    <property type="molecule type" value="Genomic_DNA"/>
</dbReference>
<dbReference type="RefSeq" id="WP_243888080.1">
    <property type="nucleotide sequence ID" value="NZ_AP024613.1"/>
</dbReference>
<proteinExistence type="predicted"/>
<dbReference type="InterPro" id="IPR012310">
    <property type="entry name" value="DNA_ligase_ATP-dep_cent"/>
</dbReference>
<evidence type="ECO:0000256" key="2">
    <source>
        <dbReference type="ARBA" id="ARBA00022598"/>
    </source>
</evidence>
<feature type="region of interest" description="Disordered" evidence="7">
    <location>
        <begin position="310"/>
        <end position="340"/>
    </location>
</feature>
<dbReference type="Pfam" id="PF14743">
    <property type="entry name" value="DNA_ligase_OB_2"/>
    <property type="match status" value="1"/>
</dbReference>
<name>A0AAD1NMA2_9GAMM</name>
<dbReference type="InterPro" id="IPR029319">
    <property type="entry name" value="DNA_ligase_OB"/>
</dbReference>
<evidence type="ECO:0000313" key="9">
    <source>
        <dbReference type="EMBL" id="BCV44898.1"/>
    </source>
</evidence>
<evidence type="ECO:0000256" key="3">
    <source>
        <dbReference type="ARBA" id="ARBA00022705"/>
    </source>
</evidence>
<evidence type="ECO:0000259" key="8">
    <source>
        <dbReference type="PROSITE" id="PS50160"/>
    </source>
</evidence>
<protein>
    <recommendedName>
        <fullName evidence="8">ATP-dependent DNA ligase family profile domain-containing protein</fullName>
    </recommendedName>
</protein>
<dbReference type="NCBIfam" id="NF006592">
    <property type="entry name" value="PRK09125.1"/>
    <property type="match status" value="1"/>
</dbReference>
<gene>
    <name evidence="9" type="ORF">TUM17379_19160</name>
</gene>
<dbReference type="GO" id="GO:0003910">
    <property type="term" value="F:DNA ligase (ATP) activity"/>
    <property type="evidence" value="ECO:0007669"/>
    <property type="project" value="UniProtKB-EC"/>
</dbReference>
<dbReference type="SUPFAM" id="SSF56091">
    <property type="entry name" value="DNA ligase/mRNA capping enzyme, catalytic domain"/>
    <property type="match status" value="1"/>
</dbReference>
<dbReference type="PANTHER" id="PTHR47810">
    <property type="entry name" value="DNA LIGASE"/>
    <property type="match status" value="1"/>
</dbReference>
<dbReference type="AlphaFoldDB" id="A0AAD1NMA2"/>
<reference evidence="9" key="1">
    <citation type="submission" date="2021-05" db="EMBL/GenBank/DDBJ databases">
        <title>Molecular characterization for Shewanella algae harboring chromosomal blaOXA-55-like strains isolated from clinical and environment sample.</title>
        <authorList>
            <person name="Ohama Y."/>
            <person name="Aoki K."/>
            <person name="Harada S."/>
            <person name="Moriya K."/>
            <person name="Ishii Y."/>
            <person name="Tateda K."/>
        </authorList>
    </citation>
    <scope>NUCLEOTIDE SEQUENCE</scope>
    <source>
        <strain evidence="9">TUM17379</strain>
    </source>
</reference>
<evidence type="ECO:0000256" key="7">
    <source>
        <dbReference type="SAM" id="MobiDB-lite"/>
    </source>
</evidence>
<evidence type="ECO:0000256" key="1">
    <source>
        <dbReference type="ARBA" id="ARBA00001968"/>
    </source>
</evidence>
<dbReference type="CDD" id="cd07896">
    <property type="entry name" value="Adenylation_kDNA_ligase_like"/>
    <property type="match status" value="1"/>
</dbReference>
<dbReference type="GO" id="GO:0006281">
    <property type="term" value="P:DNA repair"/>
    <property type="evidence" value="ECO:0007669"/>
    <property type="project" value="UniProtKB-KW"/>
</dbReference>
<dbReference type="Gene3D" id="3.30.470.30">
    <property type="entry name" value="DNA ligase/mRNA capping enzyme"/>
    <property type="match status" value="1"/>
</dbReference>
<accession>A0AAD1NMA2</accession>
<dbReference type="InterPro" id="IPR012340">
    <property type="entry name" value="NA-bd_OB-fold"/>
</dbReference>
<keyword evidence="2" id="KW-0436">Ligase</keyword>
<dbReference type="Pfam" id="PF01068">
    <property type="entry name" value="DNA_ligase_A_M"/>
    <property type="match status" value="1"/>
</dbReference>
<dbReference type="CDD" id="cd08041">
    <property type="entry name" value="OBF_kDNA_ligase_like"/>
    <property type="match status" value="1"/>
</dbReference>